<dbReference type="AlphaFoldDB" id="A0A3P7MSH9"/>
<keyword evidence="2" id="KW-1185">Reference proteome</keyword>
<evidence type="ECO:0000313" key="2">
    <source>
        <dbReference type="Proteomes" id="UP000281553"/>
    </source>
</evidence>
<gene>
    <name evidence="1" type="ORF">DILT_LOCUS14885</name>
</gene>
<sequence>MFAKKSHPIVQVAERFLIRTQQPDIVEELPIEEAVVYNRDEPYYEHACISTDMVPNRISNLAANIDYAADKSPEPKLFLGSFQMYTTYIHGKHLLFHECFCHQLPEWADVHYLTGDSD</sequence>
<name>A0A3P7MSH9_DIBLA</name>
<protein>
    <submittedName>
        <fullName evidence="1">Uncharacterized protein</fullName>
    </submittedName>
</protein>
<organism evidence="1 2">
    <name type="scientific">Dibothriocephalus latus</name>
    <name type="common">Fish tapeworm</name>
    <name type="synonym">Diphyllobothrium latum</name>
    <dbReference type="NCBI Taxonomy" id="60516"/>
    <lineage>
        <taxon>Eukaryota</taxon>
        <taxon>Metazoa</taxon>
        <taxon>Spiralia</taxon>
        <taxon>Lophotrochozoa</taxon>
        <taxon>Platyhelminthes</taxon>
        <taxon>Cestoda</taxon>
        <taxon>Eucestoda</taxon>
        <taxon>Diphyllobothriidea</taxon>
        <taxon>Diphyllobothriidae</taxon>
        <taxon>Dibothriocephalus</taxon>
    </lineage>
</organism>
<evidence type="ECO:0000313" key="1">
    <source>
        <dbReference type="EMBL" id="VDN26803.1"/>
    </source>
</evidence>
<proteinExistence type="predicted"/>
<dbReference type="Proteomes" id="UP000281553">
    <property type="component" value="Unassembled WGS sequence"/>
</dbReference>
<dbReference type="EMBL" id="UYRU01076335">
    <property type="protein sequence ID" value="VDN26803.1"/>
    <property type="molecule type" value="Genomic_DNA"/>
</dbReference>
<accession>A0A3P7MSH9</accession>
<reference evidence="1 2" key="1">
    <citation type="submission" date="2018-11" db="EMBL/GenBank/DDBJ databases">
        <authorList>
            <consortium name="Pathogen Informatics"/>
        </authorList>
    </citation>
    <scope>NUCLEOTIDE SEQUENCE [LARGE SCALE GENOMIC DNA]</scope>
</reference>